<proteinExistence type="predicted"/>
<sequence>MADKSSTAVLDEASARRKRRQGSETRKLNATLQVRYNQDALEALSARGGNRLPELIRQYGDYLTEMLPVADAMGVDPLELLRKTASALIDGEQHRQAS</sequence>
<gene>
    <name evidence="2" type="ORF">TL10_25610</name>
</gene>
<accession>A0A0D1IY23</accession>
<dbReference type="RefSeq" id="WP_043987863.1">
    <property type="nucleotide sequence ID" value="NZ_JXST01000049.1"/>
</dbReference>
<reference evidence="2 3" key="1">
    <citation type="submission" date="2015-01" db="EMBL/GenBank/DDBJ databases">
        <title>Genome sequence of Mycobacterium llatzerense and Mycobacterium immunogenum recovered from brain abscess.</title>
        <authorList>
            <person name="Greninger A.L."/>
            <person name="Langelier C."/>
            <person name="Cunningham G."/>
            <person name="Chiu C.Y."/>
            <person name="Miller S."/>
        </authorList>
    </citation>
    <scope>NUCLEOTIDE SEQUENCE [LARGE SCALE GENOMIC DNA]</scope>
    <source>
        <strain evidence="2 3">CLUC14</strain>
    </source>
</reference>
<dbReference type="Proteomes" id="UP000032221">
    <property type="component" value="Unassembled WGS sequence"/>
</dbReference>
<dbReference type="EMBL" id="JXST01000049">
    <property type="protein sequence ID" value="KIU14238.1"/>
    <property type="molecule type" value="Genomic_DNA"/>
</dbReference>
<feature type="region of interest" description="Disordered" evidence="1">
    <location>
        <begin position="1"/>
        <end position="29"/>
    </location>
</feature>
<dbReference type="OrthoDB" id="4736462at2"/>
<name>A0A0D1IY23_9MYCO</name>
<protein>
    <submittedName>
        <fullName evidence="2">Uncharacterized protein</fullName>
    </submittedName>
</protein>
<organism evidence="2 3">
    <name type="scientific">Mycolicibacterium llatzerense</name>
    <dbReference type="NCBI Taxonomy" id="280871"/>
    <lineage>
        <taxon>Bacteria</taxon>
        <taxon>Bacillati</taxon>
        <taxon>Actinomycetota</taxon>
        <taxon>Actinomycetes</taxon>
        <taxon>Mycobacteriales</taxon>
        <taxon>Mycobacteriaceae</taxon>
        <taxon>Mycolicibacterium</taxon>
    </lineage>
</organism>
<comment type="caution">
    <text evidence="2">The sequence shown here is derived from an EMBL/GenBank/DDBJ whole genome shotgun (WGS) entry which is preliminary data.</text>
</comment>
<evidence type="ECO:0000313" key="2">
    <source>
        <dbReference type="EMBL" id="KIU14238.1"/>
    </source>
</evidence>
<evidence type="ECO:0000256" key="1">
    <source>
        <dbReference type="SAM" id="MobiDB-lite"/>
    </source>
</evidence>
<dbReference type="PATRIC" id="fig|280871.6.peg.5311"/>
<keyword evidence="3" id="KW-1185">Reference proteome</keyword>
<dbReference type="AlphaFoldDB" id="A0A0D1IY23"/>
<evidence type="ECO:0000313" key="3">
    <source>
        <dbReference type="Proteomes" id="UP000032221"/>
    </source>
</evidence>